<comment type="caution">
    <text evidence="1">The sequence shown here is derived from an EMBL/GenBank/DDBJ whole genome shotgun (WGS) entry which is preliminary data.</text>
</comment>
<dbReference type="EMBL" id="LQRT01000035">
    <property type="protein sequence ID" value="KZS39378.1"/>
    <property type="molecule type" value="Genomic_DNA"/>
</dbReference>
<dbReference type="AlphaFoldDB" id="A0A162YVC0"/>
<dbReference type="STRING" id="1642818.AWE51_12615"/>
<proteinExistence type="predicted"/>
<accession>A0A162YVC0</accession>
<dbReference type="Proteomes" id="UP000076715">
    <property type="component" value="Unassembled WGS sequence"/>
</dbReference>
<evidence type="ECO:0000313" key="1">
    <source>
        <dbReference type="EMBL" id="KZS39378.1"/>
    </source>
</evidence>
<dbReference type="OrthoDB" id="1488726at2"/>
<gene>
    <name evidence="1" type="ORF">AWE51_12615</name>
</gene>
<keyword evidence="2" id="KW-1185">Reference proteome</keyword>
<evidence type="ECO:0000313" key="2">
    <source>
        <dbReference type="Proteomes" id="UP000076715"/>
    </source>
</evidence>
<organism evidence="1 2">
    <name type="scientific">Aquimarina aggregata</name>
    <dbReference type="NCBI Taxonomy" id="1642818"/>
    <lineage>
        <taxon>Bacteria</taxon>
        <taxon>Pseudomonadati</taxon>
        <taxon>Bacteroidota</taxon>
        <taxon>Flavobacteriia</taxon>
        <taxon>Flavobacteriales</taxon>
        <taxon>Flavobacteriaceae</taxon>
        <taxon>Aquimarina</taxon>
    </lineage>
</organism>
<reference evidence="1 2" key="1">
    <citation type="submission" date="2016-01" db="EMBL/GenBank/DDBJ databases">
        <title>The draft genome sequence of Aquimarina sp. RZW4-3-2.</title>
        <authorList>
            <person name="Wang Y."/>
        </authorList>
    </citation>
    <scope>NUCLEOTIDE SEQUENCE [LARGE SCALE GENOMIC DNA]</scope>
    <source>
        <strain evidence="1 2">RZW4-3-2</strain>
    </source>
</reference>
<name>A0A162YVC0_9FLAO</name>
<protein>
    <submittedName>
        <fullName evidence="1">Uncharacterized protein</fullName>
    </submittedName>
</protein>
<sequence>MKTKNTTITVSNNTRNTKYKIVNFMFLTLSILFLGSCNTNDDNDNPPVETRDGLEFKAEIIENRNEAKQIVDINGSANSEVYGTEGTILYFPANSFVDQNGIPVTGNVAIELVEIYDKAKMLLTKMPTNGKRPNGDVETLISGGEFYINATQAGEQLELANAFQLIAPAETFDNEMTLFNGQNNNCDDEFECDIVWEEDEEADLEPIQREGPDGGVVNGYGGFISNFGWTNIDRWYNDPRPKTLLQVDVPEGYDNTNCNVYISYDGEPTALALLDIYDPETELFSEHYGLIPIGLEAHIIFVSVQNSEYVYAIQEVVIEEDHIEVIETTSTAAESQLIDLINELP</sequence>
<dbReference type="RefSeq" id="WP_066317555.1">
    <property type="nucleotide sequence ID" value="NZ_LQRT01000035.1"/>
</dbReference>